<dbReference type="InterPro" id="IPR011084">
    <property type="entry name" value="DRMBL"/>
</dbReference>
<dbReference type="Gene3D" id="3.40.50.12650">
    <property type="match status" value="1"/>
</dbReference>
<organism evidence="9 10">
    <name type="scientific">Phialocephala subalpina</name>
    <dbReference type="NCBI Taxonomy" id="576137"/>
    <lineage>
        <taxon>Eukaryota</taxon>
        <taxon>Fungi</taxon>
        <taxon>Dikarya</taxon>
        <taxon>Ascomycota</taxon>
        <taxon>Pezizomycotina</taxon>
        <taxon>Leotiomycetes</taxon>
        <taxon>Helotiales</taxon>
        <taxon>Mollisiaceae</taxon>
        <taxon>Phialocephala</taxon>
        <taxon>Phialocephala fortinii species complex</taxon>
    </lineage>
</organism>
<dbReference type="AlphaFoldDB" id="A0A1L7WN13"/>
<keyword evidence="5" id="KW-0539">Nucleus</keyword>
<evidence type="ECO:0000259" key="8">
    <source>
        <dbReference type="Pfam" id="PF12706"/>
    </source>
</evidence>
<evidence type="ECO:0000259" key="7">
    <source>
        <dbReference type="Pfam" id="PF07522"/>
    </source>
</evidence>
<dbReference type="SUPFAM" id="SSF56281">
    <property type="entry name" value="Metallo-hydrolase/oxidoreductase"/>
    <property type="match status" value="1"/>
</dbReference>
<feature type="region of interest" description="Disordered" evidence="6">
    <location>
        <begin position="280"/>
        <end position="335"/>
    </location>
</feature>
<feature type="compositionally biased region" description="Polar residues" evidence="6">
    <location>
        <begin position="150"/>
        <end position="161"/>
    </location>
</feature>
<dbReference type="FunFam" id="3.40.50.12650:FF:000007">
    <property type="entry name" value="DNA cross-link repair 1A protein, variant"/>
    <property type="match status" value="1"/>
</dbReference>
<feature type="region of interest" description="Disordered" evidence="6">
    <location>
        <begin position="124"/>
        <end position="224"/>
    </location>
</feature>
<dbReference type="GO" id="GO:0006303">
    <property type="term" value="P:double-strand break repair via nonhomologous end joining"/>
    <property type="evidence" value="ECO:0007669"/>
    <property type="project" value="TreeGrafter"/>
</dbReference>
<dbReference type="FunFam" id="3.60.15.10:FF:000038">
    <property type="entry name" value="DNA cross-link repair protein pso2/snm1"/>
    <property type="match status" value="1"/>
</dbReference>
<evidence type="ECO:0000256" key="4">
    <source>
        <dbReference type="ARBA" id="ARBA00023204"/>
    </source>
</evidence>
<evidence type="ECO:0000256" key="3">
    <source>
        <dbReference type="ARBA" id="ARBA00022763"/>
    </source>
</evidence>
<dbReference type="InterPro" id="IPR001279">
    <property type="entry name" value="Metallo-B-lactamas"/>
</dbReference>
<feature type="compositionally biased region" description="Polar residues" evidence="6">
    <location>
        <begin position="7"/>
        <end position="19"/>
    </location>
</feature>
<keyword evidence="10" id="KW-1185">Reference proteome</keyword>
<feature type="compositionally biased region" description="Basic residues" evidence="6">
    <location>
        <begin position="194"/>
        <end position="205"/>
    </location>
</feature>
<dbReference type="Proteomes" id="UP000184330">
    <property type="component" value="Unassembled WGS sequence"/>
</dbReference>
<evidence type="ECO:0000256" key="5">
    <source>
        <dbReference type="ARBA" id="ARBA00023242"/>
    </source>
</evidence>
<feature type="compositionally biased region" description="Basic and acidic residues" evidence="6">
    <location>
        <begin position="134"/>
        <end position="144"/>
    </location>
</feature>
<evidence type="ECO:0000256" key="6">
    <source>
        <dbReference type="SAM" id="MobiDB-lite"/>
    </source>
</evidence>
<keyword evidence="4" id="KW-0234">DNA repair</keyword>
<evidence type="ECO:0000256" key="1">
    <source>
        <dbReference type="ARBA" id="ARBA00004123"/>
    </source>
</evidence>
<feature type="domain" description="DNA repair metallo-beta-lactamase" evidence="7">
    <location>
        <begin position="813"/>
        <end position="940"/>
    </location>
</feature>
<dbReference type="STRING" id="576137.A0A1L7WN13"/>
<proteinExistence type="inferred from homology"/>
<gene>
    <name evidence="9" type="ORF">PAC_04029</name>
</gene>
<feature type="domain" description="Metallo-beta-lactamase" evidence="8">
    <location>
        <begin position="552"/>
        <end position="671"/>
    </location>
</feature>
<feature type="compositionally biased region" description="Polar residues" evidence="6">
    <location>
        <begin position="304"/>
        <end position="316"/>
    </location>
</feature>
<dbReference type="Gene3D" id="3.60.15.10">
    <property type="entry name" value="Ribonuclease Z/Hydroxyacylglutathione hydrolase-like"/>
    <property type="match status" value="1"/>
</dbReference>
<dbReference type="GO" id="GO:0035312">
    <property type="term" value="F:5'-3' DNA exonuclease activity"/>
    <property type="evidence" value="ECO:0007669"/>
    <property type="project" value="TreeGrafter"/>
</dbReference>
<dbReference type="GO" id="GO:0005634">
    <property type="term" value="C:nucleus"/>
    <property type="evidence" value="ECO:0007669"/>
    <property type="project" value="UniProtKB-SubCell"/>
</dbReference>
<dbReference type="PANTHER" id="PTHR23240">
    <property type="entry name" value="DNA CROSS-LINK REPAIR PROTEIN PSO2/SNM1-RELATED"/>
    <property type="match status" value="1"/>
</dbReference>
<dbReference type="GO" id="GO:0036297">
    <property type="term" value="P:interstrand cross-link repair"/>
    <property type="evidence" value="ECO:0007669"/>
    <property type="project" value="TreeGrafter"/>
</dbReference>
<feature type="compositionally biased region" description="Acidic residues" evidence="6">
    <location>
        <begin position="124"/>
        <end position="133"/>
    </location>
</feature>
<evidence type="ECO:0000313" key="9">
    <source>
        <dbReference type="EMBL" id="CZR54146.1"/>
    </source>
</evidence>
<comment type="similarity">
    <text evidence="2">Belongs to the DNA repair metallo-beta-lactamase (DRMBL) family.</text>
</comment>
<feature type="region of interest" description="Disordered" evidence="6">
    <location>
        <begin position="1052"/>
        <end position="1081"/>
    </location>
</feature>
<feature type="compositionally biased region" description="Polar residues" evidence="6">
    <location>
        <begin position="1071"/>
        <end position="1080"/>
    </location>
</feature>
<sequence length="1149" mass="125394">MFRNPRENANPSLQIQSKPSVGRPPSPDGTPHSTTMATHNPPKPLTPRPNSKSNLPVLGKSQMTNKKPASAKTPGKPNASILSFFKKVDSPLKDDSIFLSQGANTVLPKPKELSPEILDSQDDLYDLYGDDEDLGRFNEVEGSVKRRKTSGASTPSGTGKDTNGDVPKELQTTAGEPAQVQMDCTPPPEPISKPKPKGKKPRRKGPFLSDSESDYEIDNPKIQEAAVNVEERQLRSAVAEQPKEVNYVVNMNPIDEDDIHENKPMILEVESVLPADSLAWKRRKRVPVAEAQAKWDALQPKNPSPKNQSESPTSESPKIGGNETPHDAPPIPTLKKEATSIDDWGNFEDFDEFPDDDEFGEGEEAVERKWMEEQARLEAAEMGEDEESFNGFDDDHVAEDSVPIEQPDENMTAACPICEASLAGIGPDEATRHVNGCLDGNPVPLPTPVKTEPAEVKLMPPEAKNRFARKAAIARPGQANPFQIGGSSDAAPSSAFSKLMSGHAEDAAWANAAAAEAKSRGKPAYQRTCPFYKIMPGFFICVDAFRYGAVKGCNAYFLSHFHSDHYVGLTSTWCHGPIYCSKVTANLVKQQLKVDPKYVVPLEFEERFEVPGTQGVAVTMIPANHCPGSSLFLFEKVVGKGSNPKVQRVLHCGDFRACPAHIAHPLLMPDIVDSITGKTKQQKIDVCYLDTTYLNPRYAFPSQEEVIKACADICVSLRKERAEESDAWEVVKRERAGTGMTKFVNSAAKAEDDSIAMSLATNSSKPRGRLLVICGTYSIGKERICLGIARALDCKIWAPPGKQRICAALEDVELLSRMTDNPKEAQIHMQMLMEIRPETLQDYLNSYKPHFSRIVGFRPSGWNYKPPNSRFTDSPSISTILHSVNWKSPFSMAELVPQRGSTREASCFGVPYSEHSSFRELTMFVCALRIEKVVPTVNVGSAAGRSKMKAWIERWLAERRKSGCLKLGQGEGEVRCTRTDDMVMLYDEKRHRYAANVSWVSCTSTVTTVTTVPALDATFPPLNKRKPTAAPEIMKRTTASLPSFAQNCTGAATALQQPSQQPQHTPSVSPRNATAPTPTASVPGKVGCSLDVLGNVAILPLGHPSCPLGTVPLIVLPAEKSALFGRAGYGRIVATTTATVYGGVLLGLG</sequence>
<comment type="subcellular location">
    <subcellularLocation>
        <location evidence="1">Nucleus</location>
    </subcellularLocation>
</comment>
<feature type="compositionally biased region" description="Low complexity" evidence="6">
    <location>
        <begin position="1056"/>
        <end position="1070"/>
    </location>
</feature>
<evidence type="ECO:0000256" key="2">
    <source>
        <dbReference type="ARBA" id="ARBA00010304"/>
    </source>
</evidence>
<evidence type="ECO:0000313" key="10">
    <source>
        <dbReference type="Proteomes" id="UP000184330"/>
    </source>
</evidence>
<feature type="region of interest" description="Disordered" evidence="6">
    <location>
        <begin position="1"/>
        <end position="79"/>
    </location>
</feature>
<dbReference type="CDD" id="cd16273">
    <property type="entry name" value="SNM1A-1C-like_MBL-fold"/>
    <property type="match status" value="1"/>
</dbReference>
<keyword evidence="3" id="KW-0227">DNA damage</keyword>
<reference evidence="9 10" key="1">
    <citation type="submission" date="2016-03" db="EMBL/GenBank/DDBJ databases">
        <authorList>
            <person name="Ploux O."/>
        </authorList>
    </citation>
    <scope>NUCLEOTIDE SEQUENCE [LARGE SCALE GENOMIC DNA]</scope>
    <source>
        <strain evidence="9 10">UAMH 11012</strain>
    </source>
</reference>
<dbReference type="OrthoDB" id="262529at2759"/>
<name>A0A1L7WN13_9HELO</name>
<dbReference type="InterPro" id="IPR036866">
    <property type="entry name" value="RibonucZ/Hydroxyglut_hydro"/>
</dbReference>
<accession>A0A1L7WN13</accession>
<dbReference type="GO" id="GO:0003684">
    <property type="term" value="F:damaged DNA binding"/>
    <property type="evidence" value="ECO:0007669"/>
    <property type="project" value="TreeGrafter"/>
</dbReference>
<dbReference type="PANTHER" id="PTHR23240:SF6">
    <property type="entry name" value="DNA CROSS-LINK REPAIR 1A PROTEIN"/>
    <property type="match status" value="1"/>
</dbReference>
<dbReference type="Pfam" id="PF07522">
    <property type="entry name" value="DRMBL"/>
    <property type="match status" value="1"/>
</dbReference>
<dbReference type="Pfam" id="PF12706">
    <property type="entry name" value="Lactamase_B_2"/>
    <property type="match status" value="1"/>
</dbReference>
<dbReference type="EMBL" id="FJOG01000004">
    <property type="protein sequence ID" value="CZR54146.1"/>
    <property type="molecule type" value="Genomic_DNA"/>
</dbReference>
<protein>
    <submittedName>
        <fullName evidence="9">Related to PSO2-DNA repair protein</fullName>
    </submittedName>
</protein>